<evidence type="ECO:0000313" key="2">
    <source>
        <dbReference type="EMBL" id="SNR16911.1"/>
    </source>
</evidence>
<name>A0A238UCL4_9FLAO</name>
<dbReference type="Proteomes" id="UP000215214">
    <property type="component" value="Chromosome TJEJU"/>
</dbReference>
<gene>
    <name evidence="2" type="ORF">TJEJU_3260</name>
</gene>
<sequence>MKSIKSLLIIVAFAFGSLLYATNTNPEAKKMKSVVSQEVQKLLKNPNFLVDKDMQVTVRLTINKKNEIVVLSVNSNRKSYEIEDFIKSRLNYKKLSEIVEAKVYTLPVRMVSVI</sequence>
<dbReference type="RefSeq" id="WP_095073788.1">
    <property type="nucleotide sequence ID" value="NZ_LT899436.1"/>
</dbReference>
<feature type="chain" id="PRO_5012895820" description="TonB C-terminal domain-containing protein" evidence="1">
    <location>
        <begin position="22"/>
        <end position="114"/>
    </location>
</feature>
<evidence type="ECO:0000313" key="3">
    <source>
        <dbReference type="Proteomes" id="UP000215214"/>
    </source>
</evidence>
<keyword evidence="1" id="KW-0732">Signal</keyword>
<dbReference type="OrthoDB" id="1163682at2"/>
<proteinExistence type="predicted"/>
<dbReference type="KEGG" id="tje:TJEJU_3260"/>
<accession>A0A238UCL4</accession>
<feature type="signal peptide" evidence="1">
    <location>
        <begin position="1"/>
        <end position="21"/>
    </location>
</feature>
<dbReference type="AlphaFoldDB" id="A0A238UCL4"/>
<dbReference type="EMBL" id="LT899436">
    <property type="protein sequence ID" value="SNR16911.1"/>
    <property type="molecule type" value="Genomic_DNA"/>
</dbReference>
<protein>
    <recommendedName>
        <fullName evidence="4">TonB C-terminal domain-containing protein</fullName>
    </recommendedName>
</protein>
<reference evidence="2 3" key="1">
    <citation type="submission" date="2017-07" db="EMBL/GenBank/DDBJ databases">
        <authorList>
            <person name="Sun Z.S."/>
            <person name="Albrecht U."/>
            <person name="Echele G."/>
            <person name="Lee C.C."/>
        </authorList>
    </citation>
    <scope>NUCLEOTIDE SEQUENCE [LARGE SCALE GENOMIC DNA]</scope>
    <source>
        <strain evidence="3">type strain: KCTC 22618</strain>
    </source>
</reference>
<evidence type="ECO:0008006" key="4">
    <source>
        <dbReference type="Google" id="ProtNLM"/>
    </source>
</evidence>
<keyword evidence="3" id="KW-1185">Reference proteome</keyword>
<organism evidence="2 3">
    <name type="scientific">Tenacibaculum jejuense</name>
    <dbReference type="NCBI Taxonomy" id="584609"/>
    <lineage>
        <taxon>Bacteria</taxon>
        <taxon>Pseudomonadati</taxon>
        <taxon>Bacteroidota</taxon>
        <taxon>Flavobacteriia</taxon>
        <taxon>Flavobacteriales</taxon>
        <taxon>Flavobacteriaceae</taxon>
        <taxon>Tenacibaculum</taxon>
    </lineage>
</organism>
<evidence type="ECO:0000256" key="1">
    <source>
        <dbReference type="SAM" id="SignalP"/>
    </source>
</evidence>